<evidence type="ECO:0000313" key="2">
    <source>
        <dbReference type="EMBL" id="KDO58171.1"/>
    </source>
</evidence>
<proteinExistence type="predicted"/>
<evidence type="ECO:0000256" key="1">
    <source>
        <dbReference type="SAM" id="MobiDB-lite"/>
    </source>
</evidence>
<dbReference type="EMBL" id="KK784953">
    <property type="protein sequence ID" value="KDO58171.1"/>
    <property type="molecule type" value="Genomic_DNA"/>
</dbReference>
<feature type="non-terminal residue" evidence="2">
    <location>
        <position position="1"/>
    </location>
</feature>
<feature type="non-terminal residue" evidence="2">
    <location>
        <position position="37"/>
    </location>
</feature>
<keyword evidence="3" id="KW-1185">Reference proteome</keyword>
<organism evidence="2 3">
    <name type="scientific">Citrus sinensis</name>
    <name type="common">Sweet orange</name>
    <name type="synonym">Citrus aurantium var. sinensis</name>
    <dbReference type="NCBI Taxonomy" id="2711"/>
    <lineage>
        <taxon>Eukaryota</taxon>
        <taxon>Viridiplantae</taxon>
        <taxon>Streptophyta</taxon>
        <taxon>Embryophyta</taxon>
        <taxon>Tracheophyta</taxon>
        <taxon>Spermatophyta</taxon>
        <taxon>Magnoliopsida</taxon>
        <taxon>eudicotyledons</taxon>
        <taxon>Gunneridae</taxon>
        <taxon>Pentapetalae</taxon>
        <taxon>rosids</taxon>
        <taxon>malvids</taxon>
        <taxon>Sapindales</taxon>
        <taxon>Rutaceae</taxon>
        <taxon>Aurantioideae</taxon>
        <taxon>Citrus</taxon>
    </lineage>
</organism>
<name>A0A067F4T9_CITSI</name>
<sequence length="37" mass="3857">DGVASNDSASLVKKQGNDGKNQRTGNDARVVVKQGNE</sequence>
<dbReference type="AlphaFoldDB" id="A0A067F4T9"/>
<feature type="region of interest" description="Disordered" evidence="1">
    <location>
        <begin position="1"/>
        <end position="37"/>
    </location>
</feature>
<reference evidence="2 3" key="1">
    <citation type="submission" date="2014-04" db="EMBL/GenBank/DDBJ databases">
        <authorList>
            <consortium name="International Citrus Genome Consortium"/>
            <person name="Gmitter F."/>
            <person name="Chen C."/>
            <person name="Farmerie W."/>
            <person name="Harkins T."/>
            <person name="Desany B."/>
            <person name="Mohiuddin M."/>
            <person name="Kodira C."/>
            <person name="Borodovsky M."/>
            <person name="Lomsadze A."/>
            <person name="Burns P."/>
            <person name="Jenkins J."/>
            <person name="Prochnik S."/>
            <person name="Shu S."/>
            <person name="Chapman J."/>
            <person name="Pitluck S."/>
            <person name="Schmutz J."/>
            <person name="Rokhsar D."/>
        </authorList>
    </citation>
    <scope>NUCLEOTIDE SEQUENCE</scope>
</reference>
<accession>A0A067F4T9</accession>
<dbReference type="Proteomes" id="UP000027120">
    <property type="component" value="Unassembled WGS sequence"/>
</dbReference>
<protein>
    <submittedName>
        <fullName evidence="2">Uncharacterized protein</fullName>
    </submittedName>
</protein>
<gene>
    <name evidence="2" type="ORF">CISIN_1g0475343mg</name>
</gene>
<evidence type="ECO:0000313" key="3">
    <source>
        <dbReference type="Proteomes" id="UP000027120"/>
    </source>
</evidence>